<name>A0A1M5UK43_9RHOB</name>
<dbReference type="AlphaFoldDB" id="A0A1M5UK43"/>
<dbReference type="OrthoDB" id="7859249at2"/>
<dbReference type="STRING" id="996342.SAMN05443551_2684"/>
<reference evidence="2 3" key="1">
    <citation type="submission" date="2016-11" db="EMBL/GenBank/DDBJ databases">
        <authorList>
            <person name="Jaros S."/>
            <person name="Januszkiewicz K."/>
            <person name="Wedrychowicz H."/>
        </authorList>
    </citation>
    <scope>NUCLEOTIDE SEQUENCE [LARGE SCALE GENOMIC DNA]</scope>
    <source>
        <strain evidence="2 3">DSM 29431</strain>
    </source>
</reference>
<evidence type="ECO:0000313" key="3">
    <source>
        <dbReference type="Proteomes" id="UP000184221"/>
    </source>
</evidence>
<sequence length="87" mass="9706">MTSQMGDEELHFWITRSVARVMGISFSDAISNGHISTQDYADMVTNCRMCARVKNCQRWLAEQCDLSHTAPAGCCNSKALETLARPH</sequence>
<gene>
    <name evidence="2" type="ORF">SAMN05443551_2684</name>
</gene>
<proteinExistence type="predicted"/>
<accession>A0A1M5UK43</accession>
<feature type="domain" description="DUF6455" evidence="1">
    <location>
        <begin position="4"/>
        <end position="84"/>
    </location>
</feature>
<dbReference type="Pfam" id="PF20056">
    <property type="entry name" value="DUF6455"/>
    <property type="match status" value="1"/>
</dbReference>
<dbReference type="EMBL" id="FQXC01000003">
    <property type="protein sequence ID" value="SHH63404.1"/>
    <property type="molecule type" value="Genomic_DNA"/>
</dbReference>
<evidence type="ECO:0000259" key="1">
    <source>
        <dbReference type="Pfam" id="PF20056"/>
    </source>
</evidence>
<keyword evidence="3" id="KW-1185">Reference proteome</keyword>
<dbReference type="InterPro" id="IPR045601">
    <property type="entry name" value="DUF6455"/>
</dbReference>
<organism evidence="2 3">
    <name type="scientific">Marivita hallyeonensis</name>
    <dbReference type="NCBI Taxonomy" id="996342"/>
    <lineage>
        <taxon>Bacteria</taxon>
        <taxon>Pseudomonadati</taxon>
        <taxon>Pseudomonadota</taxon>
        <taxon>Alphaproteobacteria</taxon>
        <taxon>Rhodobacterales</taxon>
        <taxon>Roseobacteraceae</taxon>
        <taxon>Marivita</taxon>
    </lineage>
</organism>
<evidence type="ECO:0000313" key="2">
    <source>
        <dbReference type="EMBL" id="SHH63404.1"/>
    </source>
</evidence>
<protein>
    <recommendedName>
        <fullName evidence="1">DUF6455 domain-containing protein</fullName>
    </recommendedName>
</protein>
<dbReference type="RefSeq" id="WP_072778146.1">
    <property type="nucleotide sequence ID" value="NZ_FQXC01000003.1"/>
</dbReference>
<dbReference type="Proteomes" id="UP000184221">
    <property type="component" value="Unassembled WGS sequence"/>
</dbReference>